<name>A0A6I4IGW6_9SPHI</name>
<dbReference type="Proteomes" id="UP000434850">
    <property type="component" value="Unassembled WGS sequence"/>
</dbReference>
<proteinExistence type="predicted"/>
<organism evidence="1 2">
    <name type="scientific">Mucilaginibacter aquatilis</name>
    <dbReference type="NCBI Taxonomy" id="1517760"/>
    <lineage>
        <taxon>Bacteria</taxon>
        <taxon>Pseudomonadati</taxon>
        <taxon>Bacteroidota</taxon>
        <taxon>Sphingobacteriia</taxon>
        <taxon>Sphingobacteriales</taxon>
        <taxon>Sphingobacteriaceae</taxon>
        <taxon>Mucilaginibacter</taxon>
    </lineage>
</organism>
<sequence length="152" mass="16779">MQVRNSLLIALALLIVGCENKKSHSNKETAGQGSTEVKQKKAVDKPVVNVRQSIVISCGSGCAMSYSPKAVNIQSGSIKVNFEVKMYEDEALTDSYDETYVFYYTDAKKVEKIIKDGEKDDVLKTLMPASQRAFIEFGENLVEVKDSANTPM</sequence>
<reference evidence="1 2" key="1">
    <citation type="submission" date="2019-12" db="EMBL/GenBank/DDBJ databases">
        <title>Mucilaginibacter sp. HME9299 genome sequencing and assembly.</title>
        <authorList>
            <person name="Kang H."/>
            <person name="Kim H."/>
            <person name="Joh K."/>
        </authorList>
    </citation>
    <scope>NUCLEOTIDE SEQUENCE [LARGE SCALE GENOMIC DNA]</scope>
    <source>
        <strain evidence="1 2">HME9299</strain>
    </source>
</reference>
<accession>A0A6I4IGW6</accession>
<protein>
    <submittedName>
        <fullName evidence="1">Uncharacterized protein</fullName>
    </submittedName>
</protein>
<dbReference type="PROSITE" id="PS51257">
    <property type="entry name" value="PROKAR_LIPOPROTEIN"/>
    <property type="match status" value="1"/>
</dbReference>
<comment type="caution">
    <text evidence="1">The sequence shown here is derived from an EMBL/GenBank/DDBJ whole genome shotgun (WGS) entry which is preliminary data.</text>
</comment>
<gene>
    <name evidence="1" type="ORF">GO816_15780</name>
</gene>
<dbReference type="AlphaFoldDB" id="A0A6I4IGW6"/>
<dbReference type="RefSeq" id="WP_157542906.1">
    <property type="nucleotide sequence ID" value="NZ_WQLA01000006.1"/>
</dbReference>
<keyword evidence="2" id="KW-1185">Reference proteome</keyword>
<dbReference type="EMBL" id="WQLA01000006">
    <property type="protein sequence ID" value="MVN92599.1"/>
    <property type="molecule type" value="Genomic_DNA"/>
</dbReference>
<dbReference type="OrthoDB" id="770076at2"/>
<evidence type="ECO:0000313" key="1">
    <source>
        <dbReference type="EMBL" id="MVN92599.1"/>
    </source>
</evidence>
<evidence type="ECO:0000313" key="2">
    <source>
        <dbReference type="Proteomes" id="UP000434850"/>
    </source>
</evidence>